<dbReference type="AlphaFoldDB" id="A0A419VVH0"/>
<organism evidence="2 3">
    <name type="scientific">Mangrovibacterium diazotrophicum</name>
    <dbReference type="NCBI Taxonomy" id="1261403"/>
    <lineage>
        <taxon>Bacteria</taxon>
        <taxon>Pseudomonadati</taxon>
        <taxon>Bacteroidota</taxon>
        <taxon>Bacteroidia</taxon>
        <taxon>Marinilabiliales</taxon>
        <taxon>Prolixibacteraceae</taxon>
        <taxon>Mangrovibacterium</taxon>
    </lineage>
</organism>
<dbReference type="RefSeq" id="WP_120275377.1">
    <property type="nucleotide sequence ID" value="NZ_RAPN01000005.1"/>
</dbReference>
<evidence type="ECO:0000313" key="3">
    <source>
        <dbReference type="Proteomes" id="UP000283387"/>
    </source>
</evidence>
<dbReference type="OrthoDB" id="9769447at2"/>
<dbReference type="PANTHER" id="PTHR11091:SF3">
    <property type="entry name" value="2,3-DIKETO-L-GULONATE REDUCTASE"/>
    <property type="match status" value="1"/>
</dbReference>
<comment type="caution">
    <text evidence="2">The sequence shown here is derived from an EMBL/GenBank/DDBJ whole genome shotgun (WGS) entry which is preliminary data.</text>
</comment>
<dbReference type="EMBL" id="RAPN01000005">
    <property type="protein sequence ID" value="RKD86056.1"/>
    <property type="molecule type" value="Genomic_DNA"/>
</dbReference>
<proteinExistence type="predicted"/>
<reference evidence="2 3" key="1">
    <citation type="submission" date="2018-09" db="EMBL/GenBank/DDBJ databases">
        <title>Genomic Encyclopedia of Archaeal and Bacterial Type Strains, Phase II (KMG-II): from individual species to whole genera.</title>
        <authorList>
            <person name="Goeker M."/>
        </authorList>
    </citation>
    <scope>NUCLEOTIDE SEQUENCE [LARGE SCALE GENOMIC DNA]</scope>
    <source>
        <strain evidence="2 3">DSM 27148</strain>
    </source>
</reference>
<keyword evidence="1" id="KW-0560">Oxidoreductase</keyword>
<dbReference type="Proteomes" id="UP000283387">
    <property type="component" value="Unassembled WGS sequence"/>
</dbReference>
<dbReference type="Gene3D" id="1.10.1530.10">
    <property type="match status" value="1"/>
</dbReference>
<dbReference type="InterPro" id="IPR043143">
    <property type="entry name" value="Mal/L-sulf/L-lact_DH-like_NADP"/>
</dbReference>
<dbReference type="NCBIfam" id="NF009750">
    <property type="entry name" value="PRK13260.1"/>
    <property type="match status" value="1"/>
</dbReference>
<dbReference type="Gene3D" id="3.30.1370.60">
    <property type="entry name" value="Hypothetical oxidoreductase yiak, domain 2"/>
    <property type="match status" value="1"/>
</dbReference>
<dbReference type="InterPro" id="IPR003767">
    <property type="entry name" value="Malate/L-lactate_DH-like"/>
</dbReference>
<name>A0A419VVH0_9BACT</name>
<accession>A0A419VVH0</accession>
<dbReference type="SUPFAM" id="SSF89733">
    <property type="entry name" value="L-sulfolactate dehydrogenase-like"/>
    <property type="match status" value="1"/>
</dbReference>
<evidence type="ECO:0000313" key="2">
    <source>
        <dbReference type="EMBL" id="RKD86056.1"/>
    </source>
</evidence>
<evidence type="ECO:0000256" key="1">
    <source>
        <dbReference type="ARBA" id="ARBA00023002"/>
    </source>
</evidence>
<dbReference type="Pfam" id="PF02615">
    <property type="entry name" value="Ldh_2"/>
    <property type="match status" value="1"/>
</dbReference>
<protein>
    <submittedName>
        <fullName evidence="2">3-dehydro-L-gulonate 2-dehydrogenase</fullName>
    </submittedName>
</protein>
<sequence length="338" mass="37051">MTTTPLRITAATMQRTFYDILIRENVSPDIAEKCAAIFTENSLDGIYSHGVNRFSRFVGHIRKGFVKPAEKPSLIHAFGNMEQWDGNLGPGPLNAMQAAGRSMELAQKFGIGLVGLSNTNHWMRGGTYGLKCAQKGFAFIGWTNTIANLPPWGSAENKLGNNPIVFAVPFRGDAILLDMAVSQYSFGKLKDCENFGKELPQIGGYTAAGELTTNPGEILNGGRALPIGFWKGSALSLLLDILVSILSAGLSTHQVSEKGKEEYAVSQIFITIDLSKLKNFPTIESTIEQIIRDYQSAEPINADQPVHYPGEYRIEIREKNLKNGILVSPLVWEKICSL</sequence>
<dbReference type="InterPro" id="IPR036111">
    <property type="entry name" value="Mal/L-sulfo/L-lacto_DH-like_sf"/>
</dbReference>
<gene>
    <name evidence="2" type="ORF">BC643_4372</name>
</gene>
<keyword evidence="3" id="KW-1185">Reference proteome</keyword>
<dbReference type="InterPro" id="IPR043144">
    <property type="entry name" value="Mal/L-sulf/L-lact_DH-like_ah"/>
</dbReference>
<dbReference type="PANTHER" id="PTHR11091">
    <property type="entry name" value="OXIDOREDUCTASE-RELATED"/>
    <property type="match status" value="1"/>
</dbReference>
<dbReference type="GO" id="GO:0016491">
    <property type="term" value="F:oxidoreductase activity"/>
    <property type="evidence" value="ECO:0007669"/>
    <property type="project" value="UniProtKB-KW"/>
</dbReference>